<gene>
    <name evidence="3" type="ORF">ACEZDE_12920</name>
</gene>
<dbReference type="PANTHER" id="PTHR44154">
    <property type="entry name" value="QUINONE OXIDOREDUCTASE"/>
    <property type="match status" value="1"/>
</dbReference>
<dbReference type="PANTHER" id="PTHR44154:SF1">
    <property type="entry name" value="QUINONE OXIDOREDUCTASE"/>
    <property type="match status" value="1"/>
</dbReference>
<reference evidence="3 4" key="1">
    <citation type="submission" date="2024-09" db="EMBL/GenBank/DDBJ databases">
        <authorList>
            <person name="Lee S.D."/>
        </authorList>
    </citation>
    <scope>NUCLEOTIDE SEQUENCE [LARGE SCALE GENOMIC DNA]</scope>
    <source>
        <strain evidence="3 4">N8-3</strain>
    </source>
</reference>
<keyword evidence="4" id="KW-1185">Reference proteome</keyword>
<dbReference type="GO" id="GO:0016491">
    <property type="term" value="F:oxidoreductase activity"/>
    <property type="evidence" value="ECO:0007669"/>
    <property type="project" value="UniProtKB-KW"/>
</dbReference>
<evidence type="ECO:0000313" key="4">
    <source>
        <dbReference type="Proteomes" id="UP001592531"/>
    </source>
</evidence>
<sequence>MSVPSHAKSVAFSGYGDADVLRLTESPVPEPGPGQVLLRVRAVGVNPLDWKVRRGFMEAVFPVAFPHVPGLEASGVVAAVGADVTAWKPGDEVLGPVAGGYAEYALADAAKLAAKPADLGWEAAAALPVAAESATRALGALGLVPGETLLVHAAAGSVGSLTVQLAVAAGVTVVGTASEANHDHLRALGAIPVRYGEGQFDRIRAAAPQGVDAVLDAAGSGVLAESVALAGGPERVVSLVDPAEAGPLGVRFSGGGPGEDRTVEGLAGALALHRAETLALPVRAALPLADAASAHRLSEQGHGLGKIVLLP</sequence>
<organism evidence="3 4">
    <name type="scientific">Streptacidiphilus cavernicola</name>
    <dbReference type="NCBI Taxonomy" id="3342716"/>
    <lineage>
        <taxon>Bacteria</taxon>
        <taxon>Bacillati</taxon>
        <taxon>Actinomycetota</taxon>
        <taxon>Actinomycetes</taxon>
        <taxon>Kitasatosporales</taxon>
        <taxon>Streptomycetaceae</taxon>
        <taxon>Streptacidiphilus</taxon>
    </lineage>
</organism>
<dbReference type="SMART" id="SM00829">
    <property type="entry name" value="PKS_ER"/>
    <property type="match status" value="1"/>
</dbReference>
<dbReference type="CDD" id="cd05289">
    <property type="entry name" value="MDR_like_2"/>
    <property type="match status" value="1"/>
</dbReference>
<feature type="domain" description="Enoyl reductase (ER)" evidence="2">
    <location>
        <begin position="16"/>
        <end position="309"/>
    </location>
</feature>
<comment type="caution">
    <text evidence="3">The sequence shown here is derived from an EMBL/GenBank/DDBJ whole genome shotgun (WGS) entry which is preliminary data.</text>
</comment>
<dbReference type="SUPFAM" id="SSF51735">
    <property type="entry name" value="NAD(P)-binding Rossmann-fold domains"/>
    <property type="match status" value="1"/>
</dbReference>
<evidence type="ECO:0000256" key="1">
    <source>
        <dbReference type="ARBA" id="ARBA00022857"/>
    </source>
</evidence>
<dbReference type="EMBL" id="JBHFAB010000008">
    <property type="protein sequence ID" value="MFC1417550.1"/>
    <property type="molecule type" value="Genomic_DNA"/>
</dbReference>
<dbReference type="InterPro" id="IPR020843">
    <property type="entry name" value="ER"/>
</dbReference>
<proteinExistence type="predicted"/>
<dbReference type="InterPro" id="IPR036291">
    <property type="entry name" value="NAD(P)-bd_dom_sf"/>
</dbReference>
<dbReference type="InterPro" id="IPR013154">
    <property type="entry name" value="ADH-like_N"/>
</dbReference>
<dbReference type="Pfam" id="PF08240">
    <property type="entry name" value="ADH_N"/>
    <property type="match status" value="1"/>
</dbReference>
<dbReference type="SUPFAM" id="SSF50129">
    <property type="entry name" value="GroES-like"/>
    <property type="match status" value="1"/>
</dbReference>
<dbReference type="Gene3D" id="3.40.50.720">
    <property type="entry name" value="NAD(P)-binding Rossmann-like Domain"/>
    <property type="match status" value="1"/>
</dbReference>
<accession>A0ABV6VUX8</accession>
<dbReference type="RefSeq" id="WP_380535773.1">
    <property type="nucleotide sequence ID" value="NZ_JBHFAB010000008.1"/>
</dbReference>
<dbReference type="EC" id="1.-.-.-" evidence="3"/>
<keyword evidence="1" id="KW-0521">NADP</keyword>
<dbReference type="Gene3D" id="3.90.180.10">
    <property type="entry name" value="Medium-chain alcohol dehydrogenases, catalytic domain"/>
    <property type="match status" value="1"/>
</dbReference>
<dbReference type="Pfam" id="PF13602">
    <property type="entry name" value="ADH_zinc_N_2"/>
    <property type="match status" value="1"/>
</dbReference>
<protein>
    <submittedName>
        <fullName evidence="3">NADP-dependent oxidoreductase</fullName>
        <ecNumber evidence="3">1.-.-.-</ecNumber>
    </submittedName>
</protein>
<dbReference type="InterPro" id="IPR011032">
    <property type="entry name" value="GroES-like_sf"/>
</dbReference>
<keyword evidence="3" id="KW-0560">Oxidoreductase</keyword>
<dbReference type="InterPro" id="IPR051603">
    <property type="entry name" value="Zinc-ADH_QOR/CCCR"/>
</dbReference>
<name>A0ABV6VUX8_9ACTN</name>
<evidence type="ECO:0000259" key="2">
    <source>
        <dbReference type="SMART" id="SM00829"/>
    </source>
</evidence>
<dbReference type="Proteomes" id="UP001592531">
    <property type="component" value="Unassembled WGS sequence"/>
</dbReference>
<evidence type="ECO:0000313" key="3">
    <source>
        <dbReference type="EMBL" id="MFC1417550.1"/>
    </source>
</evidence>